<proteinExistence type="predicted"/>
<keyword evidence="1" id="KW-1133">Transmembrane helix</keyword>
<feature type="transmembrane region" description="Helical" evidence="1">
    <location>
        <begin position="74"/>
        <end position="92"/>
    </location>
</feature>
<dbReference type="AlphaFoldDB" id="A0A218YUS4"/>
<keyword evidence="1" id="KW-0472">Membrane</keyword>
<dbReference type="STRING" id="503106.A0A218YUS4"/>
<feature type="transmembrane region" description="Helical" evidence="1">
    <location>
        <begin position="171"/>
        <end position="194"/>
    </location>
</feature>
<evidence type="ECO:0000256" key="1">
    <source>
        <dbReference type="SAM" id="Phobius"/>
    </source>
</evidence>
<feature type="transmembrane region" description="Helical" evidence="1">
    <location>
        <begin position="128"/>
        <end position="151"/>
    </location>
</feature>
<sequence length="289" mass="32729">MSSSTALLPKARKDDHPIFLRVCHSPWSVIGQKALVGLRALIAAYLLVSFILLIDFETNQTDDGFLVIFKFSNVAYFIQLLYHWIAFIWTFMHLHYPHHSSSAPSGATRLQKAFSPPKQNPKTNNRTWFSIFYTVAQTWPLVSAFLHWAILAPKGKATIPTSDTFGHGQFTTFYVVNKYFISAVISLIEVIFLSSIRRQDPIPAHATGLSILTAIWIVWAYIGYMATGKWALFFLDNKKLKWEHVIEGWVGLVVLSNIFFAIIYGATAARERLTRKGENKNAGYSALPQ</sequence>
<reference evidence="2 3" key="1">
    <citation type="submission" date="2017-04" db="EMBL/GenBank/DDBJ databases">
        <title>Draft genome sequence of Marssonina coronaria NL1: causal agent of apple blotch.</title>
        <authorList>
            <person name="Cheng Q."/>
        </authorList>
    </citation>
    <scope>NUCLEOTIDE SEQUENCE [LARGE SCALE GENOMIC DNA]</scope>
    <source>
        <strain evidence="2 3">NL1</strain>
    </source>
</reference>
<keyword evidence="1" id="KW-0812">Transmembrane</keyword>
<evidence type="ECO:0000313" key="2">
    <source>
        <dbReference type="EMBL" id="OWO99369.1"/>
    </source>
</evidence>
<organism evidence="2 3">
    <name type="scientific">Diplocarpon coronariae</name>
    <dbReference type="NCBI Taxonomy" id="2795749"/>
    <lineage>
        <taxon>Eukaryota</taxon>
        <taxon>Fungi</taxon>
        <taxon>Dikarya</taxon>
        <taxon>Ascomycota</taxon>
        <taxon>Pezizomycotina</taxon>
        <taxon>Leotiomycetes</taxon>
        <taxon>Helotiales</taxon>
        <taxon>Drepanopezizaceae</taxon>
        <taxon>Diplocarpon</taxon>
    </lineage>
</organism>
<feature type="transmembrane region" description="Helical" evidence="1">
    <location>
        <begin position="34"/>
        <end position="54"/>
    </location>
</feature>
<dbReference type="InParanoid" id="A0A218YUS4"/>
<comment type="caution">
    <text evidence="2">The sequence shown here is derived from an EMBL/GenBank/DDBJ whole genome shotgun (WGS) entry which is preliminary data.</text>
</comment>
<evidence type="ECO:0000313" key="3">
    <source>
        <dbReference type="Proteomes" id="UP000242519"/>
    </source>
</evidence>
<keyword evidence="3" id="KW-1185">Reference proteome</keyword>
<gene>
    <name evidence="2" type="ORF">B2J93_8766</name>
</gene>
<feature type="transmembrane region" description="Helical" evidence="1">
    <location>
        <begin position="246"/>
        <end position="266"/>
    </location>
</feature>
<evidence type="ECO:0008006" key="4">
    <source>
        <dbReference type="Google" id="ProtNLM"/>
    </source>
</evidence>
<name>A0A218YUS4_9HELO</name>
<accession>A0A218YUS4</accession>
<dbReference type="OrthoDB" id="5293596at2759"/>
<feature type="transmembrane region" description="Helical" evidence="1">
    <location>
        <begin position="206"/>
        <end position="226"/>
    </location>
</feature>
<dbReference type="EMBL" id="MZNU01000361">
    <property type="protein sequence ID" value="OWO99369.1"/>
    <property type="molecule type" value="Genomic_DNA"/>
</dbReference>
<dbReference type="Proteomes" id="UP000242519">
    <property type="component" value="Unassembled WGS sequence"/>
</dbReference>
<protein>
    <recommendedName>
        <fullName evidence="4">FAR-17a/AIG1-like protein</fullName>
    </recommendedName>
</protein>